<dbReference type="SUPFAM" id="SSF56672">
    <property type="entry name" value="DNA/RNA polymerases"/>
    <property type="match status" value="1"/>
</dbReference>
<comment type="caution">
    <text evidence="1">The sequence shown here is derived from an EMBL/GenBank/DDBJ whole genome shotgun (WGS) entry which is preliminary data.</text>
</comment>
<dbReference type="InterPro" id="IPR052055">
    <property type="entry name" value="Hepadnavirus_pol/RT"/>
</dbReference>
<evidence type="ECO:0000313" key="1">
    <source>
        <dbReference type="EMBL" id="ORY74519.1"/>
    </source>
</evidence>
<feature type="non-terminal residue" evidence="1">
    <location>
        <position position="1"/>
    </location>
</feature>
<accession>A0A1Y2ESI6</accession>
<dbReference type="OrthoDB" id="3254233at2759"/>
<reference evidence="1 2" key="1">
    <citation type="submission" date="2016-07" db="EMBL/GenBank/DDBJ databases">
        <title>Pervasive Adenine N6-methylation of Active Genes in Fungi.</title>
        <authorList>
            <consortium name="DOE Joint Genome Institute"/>
            <person name="Mondo S.J."/>
            <person name="Dannebaum R.O."/>
            <person name="Kuo R.C."/>
            <person name="Labutti K."/>
            <person name="Haridas S."/>
            <person name="Kuo A."/>
            <person name="Salamov A."/>
            <person name="Ahrendt S.R."/>
            <person name="Lipzen A."/>
            <person name="Sullivan W."/>
            <person name="Andreopoulos W.B."/>
            <person name="Clum A."/>
            <person name="Lindquist E."/>
            <person name="Daum C."/>
            <person name="Ramamoorthy G.K."/>
            <person name="Gryganskyi A."/>
            <person name="Culley D."/>
            <person name="Magnuson J.K."/>
            <person name="James T.Y."/>
            <person name="O'Malley M.A."/>
            <person name="Stajich J.E."/>
            <person name="Spatafora J.W."/>
            <person name="Visel A."/>
            <person name="Grigoriev I.V."/>
        </authorList>
    </citation>
    <scope>NUCLEOTIDE SEQUENCE [LARGE SCALE GENOMIC DNA]</scope>
    <source>
        <strain evidence="1 2">62-1032</strain>
    </source>
</reference>
<dbReference type="PANTHER" id="PTHR33050">
    <property type="entry name" value="REVERSE TRANSCRIPTASE DOMAIN-CONTAINING PROTEIN"/>
    <property type="match status" value="1"/>
</dbReference>
<sequence length="808" mass="90398">SPSITSSLSAPPFKPPPSAVLDDHVLLASLASRPHLFDVSSPFDLDKLTVFLRVHPNRPLVNSILRGLTEGFWPGHDGDFSSTKERFPHHSDEDYDFLAQTAFAEFEKGWLSEPFDTLLPGMHSPPTFVVRLPGRKPRQVVDQSSSGLNDGIVSSLTSVIYDTARDLGAVLRHHRLRGSDAAHHIIFKSDVKSAFRNIPVSPFWQLKQIHRIRITTKGRHRWIFFVDRRLSLGGRCSPRIFCTIVNVIQYCTKVHFALDYPLGFVDDMFGADVTGLFAHVTHPRTKETRLVPLQQARILIGWTIVGMPWEWDKQEFSERYLVILGHLFDSVDLTITLPLDKKKLFAAAVDAFLSQRKPPLVEWQRLAGYAQWACYTLPFAKFALQPLYDKMAGKEMRRLPIHINVATKESLRWFVAKLLASPPLSFLDPALDEWSSADADITLTTDACTNADETDLPGLGFFVSSKLGYSLHFFHRSTLALGDIQFIEGIAVAAAIAWTLNARPAVKRILVRTDSAPVVYAFDSGSGSSALKDLVWATYAKLKEKGVDLRVKHLPGVQNTIADDLSRLPLARLRRLYPKLSSFTPPPWSIGGNPSRPLPSQRHDPPLSLSRLDDLASSLIYSSLAPSTHRGYKTSNRSWFLFLRTYSLPPTPSVYSLRLYAAFLVRRGISHPDKFFSALAYLFGGMPTWEAIRSHPDVVRAVSGGARINAQPIKRSPPLLPSHLSSFLSSTFASPPSHDQLLAFTIAVVGFGALMRLGELVEPTNAEDRDPRKYIKRSSARLVGEAEFHFHLPYHKADRSWRGSEVVI</sequence>
<dbReference type="PANTHER" id="PTHR33050:SF7">
    <property type="entry name" value="RIBONUCLEASE H"/>
    <property type="match status" value="1"/>
</dbReference>
<dbReference type="Proteomes" id="UP000193467">
    <property type="component" value="Unassembled WGS sequence"/>
</dbReference>
<dbReference type="InterPro" id="IPR043502">
    <property type="entry name" value="DNA/RNA_pol_sf"/>
</dbReference>
<organism evidence="1 2">
    <name type="scientific">Leucosporidium creatinivorum</name>
    <dbReference type="NCBI Taxonomy" id="106004"/>
    <lineage>
        <taxon>Eukaryota</taxon>
        <taxon>Fungi</taxon>
        <taxon>Dikarya</taxon>
        <taxon>Basidiomycota</taxon>
        <taxon>Pucciniomycotina</taxon>
        <taxon>Microbotryomycetes</taxon>
        <taxon>Leucosporidiales</taxon>
        <taxon>Leucosporidium</taxon>
    </lineage>
</organism>
<evidence type="ECO:0008006" key="3">
    <source>
        <dbReference type="Google" id="ProtNLM"/>
    </source>
</evidence>
<dbReference type="AlphaFoldDB" id="A0A1Y2ESI6"/>
<proteinExistence type="predicted"/>
<feature type="non-terminal residue" evidence="1">
    <location>
        <position position="808"/>
    </location>
</feature>
<gene>
    <name evidence="1" type="ORF">BCR35DRAFT_258784</name>
</gene>
<keyword evidence="2" id="KW-1185">Reference proteome</keyword>
<protein>
    <recommendedName>
        <fullName evidence="3">Reverse transcriptase domain-containing protein</fullName>
    </recommendedName>
</protein>
<dbReference type="EMBL" id="MCGR01000041">
    <property type="protein sequence ID" value="ORY74519.1"/>
    <property type="molecule type" value="Genomic_DNA"/>
</dbReference>
<dbReference type="InParanoid" id="A0A1Y2ESI6"/>
<dbReference type="STRING" id="106004.A0A1Y2ESI6"/>
<evidence type="ECO:0000313" key="2">
    <source>
        <dbReference type="Proteomes" id="UP000193467"/>
    </source>
</evidence>
<name>A0A1Y2ESI6_9BASI</name>